<proteinExistence type="predicted"/>
<reference evidence="1" key="1">
    <citation type="submission" date="2021-05" db="EMBL/GenBank/DDBJ databases">
        <authorList>
            <person name="Alioto T."/>
            <person name="Alioto T."/>
            <person name="Gomez Garrido J."/>
        </authorList>
    </citation>
    <scope>NUCLEOTIDE SEQUENCE</scope>
</reference>
<sequence>MITLTLCRQCAWYFEDSKLKIRSYLYHPWNSTFNCFSQKINNNKKYGKRFKNSWLKIIHHDKVLVDTKNTFAIIGIISKIHYHLYPTHIQTNIPEKILST</sequence>
<organism evidence="1">
    <name type="scientific">Cacopsylla melanoneura</name>
    <dbReference type="NCBI Taxonomy" id="428564"/>
    <lineage>
        <taxon>Eukaryota</taxon>
        <taxon>Metazoa</taxon>
        <taxon>Ecdysozoa</taxon>
        <taxon>Arthropoda</taxon>
        <taxon>Hexapoda</taxon>
        <taxon>Insecta</taxon>
        <taxon>Pterygota</taxon>
        <taxon>Neoptera</taxon>
        <taxon>Paraneoptera</taxon>
        <taxon>Hemiptera</taxon>
        <taxon>Sternorrhyncha</taxon>
        <taxon>Psylloidea</taxon>
        <taxon>Psyllidae</taxon>
        <taxon>Psyllinae</taxon>
        <taxon>Cacopsylla</taxon>
    </lineage>
</organism>
<protein>
    <submittedName>
        <fullName evidence="1">Uncharacterized protein</fullName>
    </submittedName>
</protein>
<dbReference type="EMBL" id="HBUF01009330">
    <property type="protein sequence ID" value="CAG6607872.1"/>
    <property type="molecule type" value="Transcribed_RNA"/>
</dbReference>
<dbReference type="AlphaFoldDB" id="A0A8D8LG65"/>
<name>A0A8D8LG65_9HEMI</name>
<evidence type="ECO:0000313" key="1">
    <source>
        <dbReference type="EMBL" id="CAG6607873.1"/>
    </source>
</evidence>
<accession>A0A8D8LG65</accession>
<dbReference type="EMBL" id="HBUF01009331">
    <property type="protein sequence ID" value="CAG6607873.1"/>
    <property type="molecule type" value="Transcribed_RNA"/>
</dbReference>